<evidence type="ECO:0000313" key="2">
    <source>
        <dbReference type="EMBL" id="MEN2744232.1"/>
    </source>
</evidence>
<protein>
    <submittedName>
        <fullName evidence="2">Flp pilus assembly protein CpaB</fullName>
    </submittedName>
</protein>
<evidence type="ECO:0000259" key="1">
    <source>
        <dbReference type="SMART" id="SM00858"/>
    </source>
</evidence>
<keyword evidence="3" id="KW-1185">Reference proteome</keyword>
<organism evidence="2 3">
    <name type="scientific">Sinomonas halotolerans</name>
    <dbReference type="NCBI Taxonomy" id="1644133"/>
    <lineage>
        <taxon>Bacteria</taxon>
        <taxon>Bacillati</taxon>
        <taxon>Actinomycetota</taxon>
        <taxon>Actinomycetes</taxon>
        <taxon>Micrococcales</taxon>
        <taxon>Micrococcaceae</taxon>
        <taxon>Sinomonas</taxon>
    </lineage>
</organism>
<evidence type="ECO:0000313" key="3">
    <source>
        <dbReference type="Proteomes" id="UP001422074"/>
    </source>
</evidence>
<sequence>MKSRLVAGAAALVAAVIGIVLVLSYASGADSRAMAGMSPKDVVVVVKAVPAGSPAETVAQSVEVRSLPADAVAPSALTSLDGTAGKVASVALEPGEQLLSERLVSPESLAQPGTVPVPKGLQEVSFQLDPQRAVGGRLAAGDTVGVFLSFEKGAVPEGESTKHALHRVLLTSVQRAPQAEAAEGQDAASALPGGALIFTVAVTSEQAQKIVFSAQFGTIWLSKESKDAGPGAENPIVVKEVY</sequence>
<dbReference type="InterPro" id="IPR017592">
    <property type="entry name" value="Pilus_assmbl_Flp-typ_CpaB"/>
</dbReference>
<gene>
    <name evidence="2" type="primary">cpaB</name>
    <name evidence="2" type="ORF">ABCQ75_06725</name>
</gene>
<name>A0ABU9WYG5_9MICC</name>
<comment type="caution">
    <text evidence="2">The sequence shown here is derived from an EMBL/GenBank/DDBJ whole genome shotgun (WGS) entry which is preliminary data.</text>
</comment>
<proteinExistence type="predicted"/>
<accession>A0ABU9WYG5</accession>
<feature type="domain" description="SAF" evidence="1">
    <location>
        <begin position="40"/>
        <end position="104"/>
    </location>
</feature>
<dbReference type="NCBIfam" id="TIGR03177">
    <property type="entry name" value="pilus_cpaB"/>
    <property type="match status" value="1"/>
</dbReference>
<dbReference type="EMBL" id="JBDFRB010000004">
    <property type="protein sequence ID" value="MEN2744232.1"/>
    <property type="molecule type" value="Genomic_DNA"/>
</dbReference>
<dbReference type="InterPro" id="IPR031571">
    <property type="entry name" value="RcpC_dom"/>
</dbReference>
<dbReference type="InterPro" id="IPR013974">
    <property type="entry name" value="SAF"/>
</dbReference>
<dbReference type="Proteomes" id="UP001422074">
    <property type="component" value="Unassembled WGS sequence"/>
</dbReference>
<dbReference type="Pfam" id="PF16976">
    <property type="entry name" value="RcpC"/>
    <property type="match status" value="1"/>
</dbReference>
<dbReference type="SMART" id="SM00858">
    <property type="entry name" value="SAF"/>
    <property type="match status" value="1"/>
</dbReference>
<reference evidence="2 3" key="1">
    <citation type="submission" date="2024-05" db="EMBL/GenBank/DDBJ databases">
        <title>Sinomonas sp. nov., isolated from a waste landfill.</title>
        <authorList>
            <person name="Zhao Y."/>
        </authorList>
    </citation>
    <scope>NUCLEOTIDE SEQUENCE [LARGE SCALE GENOMIC DNA]</scope>
    <source>
        <strain evidence="2 3">CCTCC AB2014300</strain>
    </source>
</reference>
<dbReference type="RefSeq" id="WP_345884120.1">
    <property type="nucleotide sequence ID" value="NZ_JBDFRB010000004.1"/>
</dbReference>
<dbReference type="CDD" id="cd11614">
    <property type="entry name" value="SAF_CpaB_FlgA_like"/>
    <property type="match status" value="1"/>
</dbReference>